<evidence type="ECO:0000256" key="1">
    <source>
        <dbReference type="SAM" id="Coils"/>
    </source>
</evidence>
<dbReference type="EMBL" id="MFSQ01000076">
    <property type="protein sequence ID" value="OGI39866.1"/>
    <property type="molecule type" value="Genomic_DNA"/>
</dbReference>
<feature type="coiled-coil region" evidence="1">
    <location>
        <begin position="1"/>
        <end position="42"/>
    </location>
</feature>
<organism evidence="2 3">
    <name type="scientific">Candidatus Muproteobacteria bacterium RBG_16_62_13</name>
    <dbReference type="NCBI Taxonomy" id="1817756"/>
    <lineage>
        <taxon>Bacteria</taxon>
        <taxon>Pseudomonadati</taxon>
        <taxon>Pseudomonadota</taxon>
        <taxon>Candidatus Muproteobacteria</taxon>
    </lineage>
</organism>
<sequence>MTQAQERAQQLAAQVQQAIRESKAAEARVKQLSDALLQALAEAKAEAEVEQTIVEYPTGRYECKGCRQSVLFTEPKRELTPCENCGSTEYIGAEPTITRIAPPPPRKYPAGMYACIGCGTRVALAIDMDELSPCEMCGIVGVKALPAG</sequence>
<keyword evidence="1" id="KW-0175">Coiled coil</keyword>
<evidence type="ECO:0000313" key="2">
    <source>
        <dbReference type="EMBL" id="OGI39866.1"/>
    </source>
</evidence>
<gene>
    <name evidence="2" type="ORF">A2140_07270</name>
</gene>
<accession>A0A1F6T460</accession>
<comment type="caution">
    <text evidence="2">The sequence shown here is derived from an EMBL/GenBank/DDBJ whole genome shotgun (WGS) entry which is preliminary data.</text>
</comment>
<proteinExistence type="predicted"/>
<protein>
    <submittedName>
        <fullName evidence="2">Uncharacterized protein</fullName>
    </submittedName>
</protein>
<evidence type="ECO:0000313" key="3">
    <source>
        <dbReference type="Proteomes" id="UP000178379"/>
    </source>
</evidence>
<dbReference type="STRING" id="1817756.A2140_07270"/>
<dbReference type="Proteomes" id="UP000178379">
    <property type="component" value="Unassembled WGS sequence"/>
</dbReference>
<reference evidence="2 3" key="1">
    <citation type="journal article" date="2016" name="Nat. Commun.">
        <title>Thousands of microbial genomes shed light on interconnected biogeochemical processes in an aquifer system.</title>
        <authorList>
            <person name="Anantharaman K."/>
            <person name="Brown C.T."/>
            <person name="Hug L.A."/>
            <person name="Sharon I."/>
            <person name="Castelle C.J."/>
            <person name="Probst A.J."/>
            <person name="Thomas B.C."/>
            <person name="Singh A."/>
            <person name="Wilkins M.J."/>
            <person name="Karaoz U."/>
            <person name="Brodie E.L."/>
            <person name="Williams K.H."/>
            <person name="Hubbard S.S."/>
            <person name="Banfield J.F."/>
        </authorList>
    </citation>
    <scope>NUCLEOTIDE SEQUENCE [LARGE SCALE GENOMIC DNA]</scope>
</reference>
<dbReference type="AlphaFoldDB" id="A0A1F6T460"/>
<name>A0A1F6T460_9PROT</name>